<dbReference type="InterPro" id="IPR006020">
    <property type="entry name" value="PTB/PI_dom"/>
</dbReference>
<feature type="compositionally biased region" description="Polar residues" evidence="5">
    <location>
        <begin position="258"/>
        <end position="272"/>
    </location>
</feature>
<dbReference type="CDD" id="cd01213">
    <property type="entry name" value="PTB_tensin"/>
    <property type="match status" value="1"/>
</dbReference>
<protein>
    <recommendedName>
        <fullName evidence="6">SH2 domain-containing protein</fullName>
    </recommendedName>
</protein>
<dbReference type="AlphaFoldDB" id="A0ABD0XAL5"/>
<dbReference type="Proteomes" id="UP001557470">
    <property type="component" value="Unassembled WGS sequence"/>
</dbReference>
<dbReference type="SUPFAM" id="SSF50729">
    <property type="entry name" value="PH domain-like"/>
    <property type="match status" value="1"/>
</dbReference>
<evidence type="ECO:0000256" key="5">
    <source>
        <dbReference type="SAM" id="MobiDB-lite"/>
    </source>
</evidence>
<proteinExistence type="inferred from homology"/>
<reference evidence="7 8" key="1">
    <citation type="submission" date="2024-06" db="EMBL/GenBank/DDBJ databases">
        <authorList>
            <person name="Pan Q."/>
            <person name="Wen M."/>
            <person name="Jouanno E."/>
            <person name="Zahm M."/>
            <person name="Klopp C."/>
            <person name="Cabau C."/>
            <person name="Louis A."/>
            <person name="Berthelot C."/>
            <person name="Parey E."/>
            <person name="Roest Crollius H."/>
            <person name="Montfort J."/>
            <person name="Robinson-Rechavi M."/>
            <person name="Bouchez O."/>
            <person name="Lampietro C."/>
            <person name="Lopez Roques C."/>
            <person name="Donnadieu C."/>
            <person name="Postlethwait J."/>
            <person name="Bobe J."/>
            <person name="Verreycken H."/>
            <person name="Guiguen Y."/>
        </authorList>
    </citation>
    <scope>NUCLEOTIDE SEQUENCE [LARGE SCALE GENOMIC DNA]</scope>
    <source>
        <strain evidence="7">Up_M1</strain>
        <tissue evidence="7">Testis</tissue>
    </source>
</reference>
<dbReference type="InterPro" id="IPR000980">
    <property type="entry name" value="SH2"/>
</dbReference>
<dbReference type="PROSITE" id="PS50001">
    <property type="entry name" value="SH2"/>
    <property type="match status" value="1"/>
</dbReference>
<dbReference type="InterPro" id="IPR013625">
    <property type="entry name" value="PTB"/>
</dbReference>
<dbReference type="Pfam" id="PF00017">
    <property type="entry name" value="SH2"/>
    <property type="match status" value="1"/>
</dbReference>
<comment type="caution">
    <text evidence="7">The sequence shown here is derived from an EMBL/GenBank/DDBJ whole genome shotgun (WGS) entry which is preliminary data.</text>
</comment>
<keyword evidence="3 4" id="KW-0727">SH2 domain</keyword>
<dbReference type="SUPFAM" id="SSF55550">
    <property type="entry name" value="SH2 domain"/>
    <property type="match status" value="1"/>
</dbReference>
<dbReference type="GO" id="GO:0005925">
    <property type="term" value="C:focal adhesion"/>
    <property type="evidence" value="ECO:0007669"/>
    <property type="project" value="UniProtKB-SubCell"/>
</dbReference>
<feature type="compositionally biased region" description="Polar residues" evidence="5">
    <location>
        <begin position="222"/>
        <end position="243"/>
    </location>
</feature>
<feature type="region of interest" description="Disordered" evidence="5">
    <location>
        <begin position="126"/>
        <end position="274"/>
    </location>
</feature>
<feature type="compositionally biased region" description="Low complexity" evidence="5">
    <location>
        <begin position="180"/>
        <end position="197"/>
    </location>
</feature>
<dbReference type="PANTHER" id="PTHR45734:SF6">
    <property type="entry name" value="TENSIN-4"/>
    <property type="match status" value="1"/>
</dbReference>
<dbReference type="EMBL" id="JAGEUA010000002">
    <property type="protein sequence ID" value="KAL1006003.1"/>
    <property type="molecule type" value="Genomic_DNA"/>
</dbReference>
<comment type="subcellular location">
    <subcellularLocation>
        <location evidence="1">Cell junction</location>
        <location evidence="1">Focal adhesion</location>
    </subcellularLocation>
</comment>
<evidence type="ECO:0000313" key="8">
    <source>
        <dbReference type="Proteomes" id="UP001557470"/>
    </source>
</evidence>
<dbReference type="InterPro" id="IPR011993">
    <property type="entry name" value="PH-like_dom_sf"/>
</dbReference>
<evidence type="ECO:0000256" key="3">
    <source>
        <dbReference type="ARBA" id="ARBA00022999"/>
    </source>
</evidence>
<dbReference type="InterPro" id="IPR033929">
    <property type="entry name" value="Tensin_PTB"/>
</dbReference>
<evidence type="ECO:0000256" key="4">
    <source>
        <dbReference type="PROSITE-ProRule" id="PRU00191"/>
    </source>
</evidence>
<dbReference type="Pfam" id="PF08416">
    <property type="entry name" value="PTB"/>
    <property type="match status" value="1"/>
</dbReference>
<dbReference type="PANTHER" id="PTHR45734">
    <property type="entry name" value="TENSIN"/>
    <property type="match status" value="1"/>
</dbReference>
<organism evidence="7 8">
    <name type="scientific">Umbra pygmaea</name>
    <name type="common">Eastern mudminnow</name>
    <dbReference type="NCBI Taxonomy" id="75934"/>
    <lineage>
        <taxon>Eukaryota</taxon>
        <taxon>Metazoa</taxon>
        <taxon>Chordata</taxon>
        <taxon>Craniata</taxon>
        <taxon>Vertebrata</taxon>
        <taxon>Euteleostomi</taxon>
        <taxon>Actinopterygii</taxon>
        <taxon>Neopterygii</taxon>
        <taxon>Teleostei</taxon>
        <taxon>Protacanthopterygii</taxon>
        <taxon>Esociformes</taxon>
        <taxon>Umbridae</taxon>
        <taxon>Umbra</taxon>
    </lineage>
</organism>
<dbReference type="SMART" id="SM00462">
    <property type="entry name" value="PTB"/>
    <property type="match status" value="1"/>
</dbReference>
<feature type="domain" description="SH2" evidence="6">
    <location>
        <begin position="340"/>
        <end position="449"/>
    </location>
</feature>
<dbReference type="Gene3D" id="2.30.29.30">
    <property type="entry name" value="Pleckstrin-homology domain (PH domain)/Phosphotyrosine-binding domain (PTB)"/>
    <property type="match status" value="1"/>
</dbReference>
<accession>A0ABD0XAL5</accession>
<dbReference type="SMART" id="SM00252">
    <property type="entry name" value="SH2"/>
    <property type="match status" value="1"/>
</dbReference>
<comment type="similarity">
    <text evidence="2">Belongs to the PTEN phosphatase protein family.</text>
</comment>
<dbReference type="Gene3D" id="3.30.505.10">
    <property type="entry name" value="SH2 domain"/>
    <property type="match status" value="1"/>
</dbReference>
<sequence length="599" mass="65422">MSVFGAMSHIIPNHILRVGQTTCLDPGQMDVLGHSPRLMMEHSRCSRDQDELDISIDNLNQLILELDPTFEPINVNKRSPSCSQHTGDFSSPEEDASKYVLSPRGCSPGNICRSVSPSCNVPIPRPSVSGSSCSPNGSLVFSEASSRPPLPFGSAPRRRSPSMQGGETGMFCSMGTMRMSTSHRNSSTSQLSTSPGSETSYMMGSYQSLVSDSDGDSPESLLHQTSSSFSDTPRFLTRQTKGKQSPEKPSPTGPSPLDQFQETQGISHSSPASLAGSLTDIPVVLINGVPQPNFSTQSPPEATVPDIMHAIESSSSRPSSPSYQSRQSSMKFVMDTSKFWFRPHIDRVQAETLVVNKEPGTFVVRDSTSYRGSFGLSMKVDNVPTNMSPTGQPVEGSSELVRHFLIESSAKGVRIKGSSQEPYFGSLSALVYQHTITAYALPCKLRLQPHEEETNDRSAADDKTKTACNFLYLSAIPTEMLTGPCAVQKAVSATFEKDMSTITPTIVNLKVSPKGVTLTDIQRKLFFRRHYPVHMLSYSGEDPEKRLWHKSSKPARMFGIVAKCTEAGMENVCHVFAEYDPLQPCNPTIKLTQDILNKT</sequence>
<dbReference type="InterPro" id="IPR051484">
    <property type="entry name" value="Tensin_PTEN_phosphatase"/>
</dbReference>
<evidence type="ECO:0000256" key="1">
    <source>
        <dbReference type="ARBA" id="ARBA00004246"/>
    </source>
</evidence>
<keyword evidence="8" id="KW-1185">Reference proteome</keyword>
<name>A0ABD0XAL5_UMBPY</name>
<dbReference type="PRINTS" id="PR00401">
    <property type="entry name" value="SH2DOMAIN"/>
</dbReference>
<dbReference type="InterPro" id="IPR036860">
    <property type="entry name" value="SH2_dom_sf"/>
</dbReference>
<gene>
    <name evidence="7" type="ORF">UPYG_G00066670</name>
</gene>
<evidence type="ECO:0000256" key="2">
    <source>
        <dbReference type="ARBA" id="ARBA00007881"/>
    </source>
</evidence>
<evidence type="ECO:0000313" key="7">
    <source>
        <dbReference type="EMBL" id="KAL1006003.1"/>
    </source>
</evidence>
<evidence type="ECO:0000259" key="6">
    <source>
        <dbReference type="PROSITE" id="PS50001"/>
    </source>
</evidence>
<feature type="compositionally biased region" description="Polar residues" evidence="5">
    <location>
        <begin position="198"/>
        <end position="211"/>
    </location>
</feature>
<feature type="compositionally biased region" description="Low complexity" evidence="5">
    <location>
        <begin position="126"/>
        <end position="138"/>
    </location>
</feature>